<dbReference type="Pfam" id="PF00501">
    <property type="entry name" value="AMP-binding"/>
    <property type="match status" value="2"/>
</dbReference>
<accession>A0A0C9XMS7</accession>
<dbReference type="InterPro" id="IPR020845">
    <property type="entry name" value="AMP-binding_CS"/>
</dbReference>
<dbReference type="InterPro" id="IPR025110">
    <property type="entry name" value="AMP-bd_C"/>
</dbReference>
<organism evidence="4 5">
    <name type="scientific">Laccaria amethystina LaAM-08-1</name>
    <dbReference type="NCBI Taxonomy" id="1095629"/>
    <lineage>
        <taxon>Eukaryota</taxon>
        <taxon>Fungi</taxon>
        <taxon>Dikarya</taxon>
        <taxon>Basidiomycota</taxon>
        <taxon>Agaricomycotina</taxon>
        <taxon>Agaricomycetes</taxon>
        <taxon>Agaricomycetidae</taxon>
        <taxon>Agaricales</taxon>
        <taxon>Agaricineae</taxon>
        <taxon>Hydnangiaceae</taxon>
        <taxon>Laccaria</taxon>
    </lineage>
</organism>
<dbReference type="SUPFAM" id="SSF56801">
    <property type="entry name" value="Acetyl-CoA synthetase-like"/>
    <property type="match status" value="1"/>
</dbReference>
<dbReference type="GO" id="GO:0006631">
    <property type="term" value="P:fatty acid metabolic process"/>
    <property type="evidence" value="ECO:0007669"/>
    <property type="project" value="TreeGrafter"/>
</dbReference>
<feature type="domain" description="AMP-dependent synthetase/ligase" evidence="2">
    <location>
        <begin position="88"/>
        <end position="310"/>
    </location>
</feature>
<proteinExistence type="predicted"/>
<evidence type="ECO:0000313" key="4">
    <source>
        <dbReference type="EMBL" id="KIK02824.1"/>
    </source>
</evidence>
<dbReference type="Proteomes" id="UP000054477">
    <property type="component" value="Unassembled WGS sequence"/>
</dbReference>
<reference evidence="5" key="2">
    <citation type="submission" date="2015-01" db="EMBL/GenBank/DDBJ databases">
        <title>Evolutionary Origins and Diversification of the Mycorrhizal Mutualists.</title>
        <authorList>
            <consortium name="DOE Joint Genome Institute"/>
            <consortium name="Mycorrhizal Genomics Consortium"/>
            <person name="Kohler A."/>
            <person name="Kuo A."/>
            <person name="Nagy L.G."/>
            <person name="Floudas D."/>
            <person name="Copeland A."/>
            <person name="Barry K.W."/>
            <person name="Cichocki N."/>
            <person name="Veneault-Fourrey C."/>
            <person name="LaButti K."/>
            <person name="Lindquist E.A."/>
            <person name="Lipzen A."/>
            <person name="Lundell T."/>
            <person name="Morin E."/>
            <person name="Murat C."/>
            <person name="Riley R."/>
            <person name="Ohm R."/>
            <person name="Sun H."/>
            <person name="Tunlid A."/>
            <person name="Henrissat B."/>
            <person name="Grigoriev I.V."/>
            <person name="Hibbett D.S."/>
            <person name="Martin F."/>
        </authorList>
    </citation>
    <scope>NUCLEOTIDE SEQUENCE [LARGE SCALE GENOMIC DNA]</scope>
    <source>
        <strain evidence="5">LaAM-08-1</strain>
    </source>
</reference>
<evidence type="ECO:0000259" key="2">
    <source>
        <dbReference type="Pfam" id="PF00501"/>
    </source>
</evidence>
<dbReference type="STRING" id="1095629.A0A0C9XMS7"/>
<reference evidence="4 5" key="1">
    <citation type="submission" date="2014-04" db="EMBL/GenBank/DDBJ databases">
        <authorList>
            <consortium name="DOE Joint Genome Institute"/>
            <person name="Kuo A."/>
            <person name="Kohler A."/>
            <person name="Nagy L.G."/>
            <person name="Floudas D."/>
            <person name="Copeland A."/>
            <person name="Barry K.W."/>
            <person name="Cichocki N."/>
            <person name="Veneault-Fourrey C."/>
            <person name="LaButti K."/>
            <person name="Lindquist E.A."/>
            <person name="Lipzen A."/>
            <person name="Lundell T."/>
            <person name="Morin E."/>
            <person name="Murat C."/>
            <person name="Sun H."/>
            <person name="Tunlid A."/>
            <person name="Henrissat B."/>
            <person name="Grigoriev I.V."/>
            <person name="Hibbett D.S."/>
            <person name="Martin F."/>
            <person name="Nordberg H.P."/>
            <person name="Cantor M.N."/>
            <person name="Hua S.X."/>
        </authorList>
    </citation>
    <scope>NUCLEOTIDE SEQUENCE [LARGE SCALE GENOMIC DNA]</scope>
    <source>
        <strain evidence="4 5">LaAM-08-1</strain>
    </source>
</reference>
<dbReference type="InterPro" id="IPR000873">
    <property type="entry name" value="AMP-dep_synth/lig_dom"/>
</dbReference>
<dbReference type="AlphaFoldDB" id="A0A0C9XMS7"/>
<feature type="region of interest" description="Disordered" evidence="1">
    <location>
        <begin position="59"/>
        <end position="82"/>
    </location>
</feature>
<dbReference type="GO" id="GO:0031956">
    <property type="term" value="F:medium-chain fatty acid-CoA ligase activity"/>
    <property type="evidence" value="ECO:0007669"/>
    <property type="project" value="TreeGrafter"/>
</dbReference>
<dbReference type="Gene3D" id="3.40.50.12780">
    <property type="entry name" value="N-terminal domain of ligase-like"/>
    <property type="match status" value="1"/>
</dbReference>
<sequence length="668" mass="74088">MYLPHAWLRHAQASSWASSLTFTRSLTISSVQGPLEPPLSTKTLPAYFTTEVLRKHAHRPALISRKEKPRSHGGPPPRNLGSPSRLAWDFEEFDRHINVLARGLLGMGVKKGDRVGVIMGNTSAYAMLQWACASVGAILVTINPAYRLQELVDALKLVGVQHLFVVPRIKTSTYVRMLAEVFPEIRGQKPGEIQIAELPELRNFVVVDNVEEAREDLAKLHIKSMVDWREVLMWRNDARESRILQEIMASLRNDDITNLQFTSGTTGLPKAVSLSHSNLLNNGLSIGRCMYLTDKDVLCMASPLFLFVRLNHSQATFLHYSIALISSFNFLPFPLATHYVYTIRLVLGNLAAWTHGACIVYPSEIFNPEAIVDAVVEEECTALHGVPTHFLGVLAEVQKRRQLGDEVNTSKLRTGIAAGSPIPIDLMKSLISKINLTDLTNAYGMTFSPVSFQTTPADPIEKRVETVGKVHPHVKAKLIDSEGNIVPIGVPGEICVAGYLLQKGYWDDEVQTKAVMKIDKEGTLWMHTGDEGIMDAEGYLRIVGRIKDIIIRGGENLFPVQIENAMTSHHAIREAAAVAVPCEQYGEVVGAWIVREPSTYISPEEVRNHVASTMNPQNAPAWVWFMGEDGVEGELPKTASGKVMKHILRKWSRKAAELQIGQVSRSAQ</sequence>
<evidence type="ECO:0008006" key="6">
    <source>
        <dbReference type="Google" id="ProtNLM"/>
    </source>
</evidence>
<feature type="domain" description="AMP-binding enzyme C-terminal" evidence="3">
    <location>
        <begin position="561"/>
        <end position="642"/>
    </location>
</feature>
<dbReference type="InterPro" id="IPR042099">
    <property type="entry name" value="ANL_N_sf"/>
</dbReference>
<dbReference type="PANTHER" id="PTHR43201">
    <property type="entry name" value="ACYL-COA SYNTHETASE"/>
    <property type="match status" value="1"/>
</dbReference>
<dbReference type="Pfam" id="PF13193">
    <property type="entry name" value="AMP-binding_C"/>
    <property type="match status" value="1"/>
</dbReference>
<protein>
    <recommendedName>
        <fullName evidence="6">Acetyl-CoA synthetase-like protein</fullName>
    </recommendedName>
</protein>
<feature type="domain" description="AMP-dependent synthetase/ligase" evidence="2">
    <location>
        <begin position="346"/>
        <end position="506"/>
    </location>
</feature>
<dbReference type="InterPro" id="IPR045851">
    <property type="entry name" value="AMP-bd_C_sf"/>
</dbReference>
<dbReference type="Gene3D" id="3.30.300.30">
    <property type="match status" value="1"/>
</dbReference>
<dbReference type="PANTHER" id="PTHR43201:SF30">
    <property type="entry name" value="AMP-DEPENDENT SYNTHETASE_LIGASE DOMAIN-CONTAINING PROTEIN"/>
    <property type="match status" value="1"/>
</dbReference>
<name>A0A0C9XMS7_9AGAR</name>
<dbReference type="OrthoDB" id="10253115at2759"/>
<evidence type="ECO:0000256" key="1">
    <source>
        <dbReference type="SAM" id="MobiDB-lite"/>
    </source>
</evidence>
<evidence type="ECO:0000313" key="5">
    <source>
        <dbReference type="Proteomes" id="UP000054477"/>
    </source>
</evidence>
<gene>
    <name evidence="4" type="ORF">K443DRAFT_96225</name>
</gene>
<dbReference type="HOGENOM" id="CLU_000022_59_7_1"/>
<keyword evidence="5" id="KW-1185">Reference proteome</keyword>
<dbReference type="PROSITE" id="PS00455">
    <property type="entry name" value="AMP_BINDING"/>
    <property type="match status" value="1"/>
</dbReference>
<evidence type="ECO:0000259" key="3">
    <source>
        <dbReference type="Pfam" id="PF13193"/>
    </source>
</evidence>
<dbReference type="EMBL" id="KN838587">
    <property type="protein sequence ID" value="KIK02824.1"/>
    <property type="molecule type" value="Genomic_DNA"/>
</dbReference>